<reference evidence="1 2" key="1">
    <citation type="submission" date="2021-06" db="EMBL/GenBank/DDBJ databases">
        <authorList>
            <person name="Palmer J.M."/>
        </authorList>
    </citation>
    <scope>NUCLEOTIDE SEQUENCE [LARGE SCALE GENOMIC DNA]</scope>
    <source>
        <strain evidence="1 2">CL_MEX2019</strain>
        <tissue evidence="1">Muscle</tissue>
    </source>
</reference>
<dbReference type="Proteomes" id="UP001352852">
    <property type="component" value="Unassembled WGS sequence"/>
</dbReference>
<dbReference type="EMBL" id="JAHUTJ010072254">
    <property type="protein sequence ID" value="MED6292372.1"/>
    <property type="molecule type" value="Genomic_DNA"/>
</dbReference>
<proteinExistence type="predicted"/>
<comment type="caution">
    <text evidence="1">The sequence shown here is derived from an EMBL/GenBank/DDBJ whole genome shotgun (WGS) entry which is preliminary data.</text>
</comment>
<accession>A0ABU7EZE5</accession>
<gene>
    <name evidence="1" type="ORF">CHARACLAT_033185</name>
</gene>
<sequence length="89" mass="10558">MDRPSCAYRHGIKADVIRAMKKQTFKRLSSAVVRRYAWSRLRWFLIFSPSWTDEKFTVFLGGTVGLIHFHIKKLRLKDYLSRRDFSCCG</sequence>
<keyword evidence="2" id="KW-1185">Reference proteome</keyword>
<name>A0ABU7EZE5_9TELE</name>
<protein>
    <submittedName>
        <fullName evidence="1">Uncharacterized protein</fullName>
    </submittedName>
</protein>
<organism evidence="1 2">
    <name type="scientific">Characodon lateralis</name>
    <dbReference type="NCBI Taxonomy" id="208331"/>
    <lineage>
        <taxon>Eukaryota</taxon>
        <taxon>Metazoa</taxon>
        <taxon>Chordata</taxon>
        <taxon>Craniata</taxon>
        <taxon>Vertebrata</taxon>
        <taxon>Euteleostomi</taxon>
        <taxon>Actinopterygii</taxon>
        <taxon>Neopterygii</taxon>
        <taxon>Teleostei</taxon>
        <taxon>Neoteleostei</taxon>
        <taxon>Acanthomorphata</taxon>
        <taxon>Ovalentaria</taxon>
        <taxon>Atherinomorphae</taxon>
        <taxon>Cyprinodontiformes</taxon>
        <taxon>Goodeidae</taxon>
        <taxon>Characodon</taxon>
    </lineage>
</organism>
<evidence type="ECO:0000313" key="2">
    <source>
        <dbReference type="Proteomes" id="UP001352852"/>
    </source>
</evidence>
<evidence type="ECO:0000313" key="1">
    <source>
        <dbReference type="EMBL" id="MED6292372.1"/>
    </source>
</evidence>